<dbReference type="Proteomes" id="UP000277921">
    <property type="component" value="Unassembled WGS sequence"/>
</dbReference>
<feature type="region of interest" description="Disordered" evidence="1">
    <location>
        <begin position="1"/>
        <end position="30"/>
    </location>
</feature>
<comment type="caution">
    <text evidence="2">The sequence shown here is derived from an EMBL/GenBank/DDBJ whole genome shotgun (WGS) entry which is preliminary data.</text>
</comment>
<gene>
    <name evidence="2" type="ORF">DF051_36335</name>
</gene>
<reference evidence="2 3" key="1">
    <citation type="submission" date="2018-08" db="EMBL/GenBank/DDBJ databases">
        <title>Comparative analysis of Burkholderia isolates from Puerto Rico.</title>
        <authorList>
            <person name="Hall C."/>
            <person name="Sahl J."/>
            <person name="Wagner D."/>
        </authorList>
    </citation>
    <scope>NUCLEOTIDE SEQUENCE [LARGE SCALE GENOMIC DNA]</scope>
    <source>
        <strain evidence="2 3">Bp9025</strain>
    </source>
</reference>
<accession>A0A3N8QG84</accession>
<name>A0A3N8QG84_9BURK</name>
<proteinExistence type="predicted"/>
<dbReference type="AlphaFoldDB" id="A0A3N8QG84"/>
<protein>
    <submittedName>
        <fullName evidence="2">Uncharacterized protein</fullName>
    </submittedName>
</protein>
<organism evidence="2 3">
    <name type="scientific">Burkholderia contaminans</name>
    <dbReference type="NCBI Taxonomy" id="488447"/>
    <lineage>
        <taxon>Bacteria</taxon>
        <taxon>Pseudomonadati</taxon>
        <taxon>Pseudomonadota</taxon>
        <taxon>Betaproteobacteria</taxon>
        <taxon>Burkholderiales</taxon>
        <taxon>Burkholderiaceae</taxon>
        <taxon>Burkholderia</taxon>
        <taxon>Burkholderia cepacia complex</taxon>
    </lineage>
</organism>
<evidence type="ECO:0000313" key="2">
    <source>
        <dbReference type="EMBL" id="RQT04963.1"/>
    </source>
</evidence>
<sequence>MKPRLPGWRDASRRSEGAAPASVGARDGGGLGLAGAFAARTCRAAHPTSSVGRHTRRRIVGMD</sequence>
<dbReference type="EMBL" id="QTQV01000036">
    <property type="protein sequence ID" value="RQT04963.1"/>
    <property type="molecule type" value="Genomic_DNA"/>
</dbReference>
<evidence type="ECO:0000256" key="1">
    <source>
        <dbReference type="SAM" id="MobiDB-lite"/>
    </source>
</evidence>
<evidence type="ECO:0000313" key="3">
    <source>
        <dbReference type="Proteomes" id="UP000277921"/>
    </source>
</evidence>